<evidence type="ECO:0000256" key="2">
    <source>
        <dbReference type="SAM" id="MobiDB-lite"/>
    </source>
</evidence>
<evidence type="ECO:0000313" key="5">
    <source>
        <dbReference type="Proteomes" id="UP000799640"/>
    </source>
</evidence>
<feature type="compositionally biased region" description="Pro residues" evidence="2">
    <location>
        <begin position="206"/>
        <end position="223"/>
    </location>
</feature>
<sequence>MKSLAKKQRPSPGPVRFRLIEALQHLKDDRRLTIFSACLRRLYAPSFVPPRPVDDPRMLPHPPSAVPPASPPAAKLTDEANPTDVLLLHAVITEAEDKKDTSHPGVVAIYDKVRRHRGIAPGYGGESFAFLLAVLQRRLKSLERKTLFEHFKDELALQKITIDFVDDDAEEKENARDYTLNSSGLGSSGTLGRSSSPSGPYHAAVPPRPLLPPSEPLKPPPRPALRAPYVPAYLTSDKRAASVDTPSRLLSKPPVRPPWPGRAASEDTAPVARRRSASDASRVVSVSRPPSTVGDAYSYSADESATQSPARRNSLSGPYASPAAPPTDVLPAVPSFDPLGETQMTTEAENFRIHMDSIAQRHFLWHWRHRAVDQRRRRERLAAQADAYDRNVLLRSALEGWRSKLADKLQRRKEEETERFFEALERRAERAYNAFLLTKALTHWANLTNDEIERTGTARRHIMRTKYFNAWREITAVNELKVRRLALRKFLTIWRGRTAHVRRDEATALAVVETNAMRRCLKTWHFAFFALAAPAVREQNRKREALRKWVRAIHNHHAQVAQAVQVAAASAGRGLFGVMAAKLSHVRMLNTAAEQFRRRKLLGDALGVLRRRAVLEPRGVRFAERREQKSERAVLQVWKTKAVQERQAREFREGHLLRNAFTAWNDLLRVVFLEHRIDYRIVSEALYKMLLASRLSRALAQSDADLAYTTLKTWHQRTAARQSALTTALRTFRTLQAQRLQGAVLSRITNSLRAHTYRAADAVRFRRQSLLSRAFGALKAEAATVRIQNIKADNARFYLLTTAALRTWRAATTLSQKQRRRDAYAYLRRKVKMRIARDMLGRWHGATVHVQTLEHQADALALTHTRGVASTALTTLSSQLTHLHTLQTRASSFHTSTLTHHALAALSTRLTSLHTLSSQATSFKHTSTFTTALSCLRALNRSLFLYAGQSRWADDLAAKFFERHVKSMLRHWAERALAAREAAAAAEAATEGAPGVSRDAAGDVPPWTDPAFSLKPVPELQLFEPEDTAPPPVPGYLKTPSTAAGPRPPATIAPRAGRFAAATGPRAPATAPPVRPTDETPLPRRGRAETPAPGGRGAGSVDGLDLRI</sequence>
<dbReference type="EMBL" id="ML996689">
    <property type="protein sequence ID" value="KAF2403978.1"/>
    <property type="molecule type" value="Genomic_DNA"/>
</dbReference>
<feature type="region of interest" description="Disordered" evidence="2">
    <location>
        <begin position="239"/>
        <end position="340"/>
    </location>
</feature>
<feature type="compositionally biased region" description="Pro residues" evidence="2">
    <location>
        <begin position="59"/>
        <end position="71"/>
    </location>
</feature>
<organism evidence="4 5">
    <name type="scientific">Trichodelitschia bisporula</name>
    <dbReference type="NCBI Taxonomy" id="703511"/>
    <lineage>
        <taxon>Eukaryota</taxon>
        <taxon>Fungi</taxon>
        <taxon>Dikarya</taxon>
        <taxon>Ascomycota</taxon>
        <taxon>Pezizomycotina</taxon>
        <taxon>Dothideomycetes</taxon>
        <taxon>Dothideomycetes incertae sedis</taxon>
        <taxon>Phaeotrichales</taxon>
        <taxon>Phaeotrichaceae</taxon>
        <taxon>Trichodelitschia</taxon>
    </lineage>
</organism>
<feature type="compositionally biased region" description="Low complexity" evidence="2">
    <location>
        <begin position="182"/>
        <end position="205"/>
    </location>
</feature>
<dbReference type="Pfam" id="PF08457">
    <property type="entry name" value="Sfi1"/>
    <property type="match status" value="1"/>
</dbReference>
<protein>
    <submittedName>
        <fullName evidence="4">Sfi1-domain-containing protein</fullName>
    </submittedName>
</protein>
<feature type="region of interest" description="Disordered" evidence="2">
    <location>
        <begin position="53"/>
        <end position="73"/>
    </location>
</feature>
<feature type="region of interest" description="Disordered" evidence="2">
    <location>
        <begin position="988"/>
        <end position="1011"/>
    </location>
</feature>
<feature type="domain" description="Sfi1 spindle body" evidence="3">
    <location>
        <begin position="410"/>
        <end position="976"/>
    </location>
</feature>
<feature type="compositionally biased region" description="Polar residues" evidence="2">
    <location>
        <begin position="301"/>
        <end position="316"/>
    </location>
</feature>
<keyword evidence="5" id="KW-1185">Reference proteome</keyword>
<gene>
    <name evidence="4" type="ORF">EJ06DRAFT_547053</name>
</gene>
<dbReference type="InterPro" id="IPR013665">
    <property type="entry name" value="Sfi1_dom"/>
</dbReference>
<feature type="coiled-coil region" evidence="1">
    <location>
        <begin position="398"/>
        <end position="426"/>
    </location>
</feature>
<name>A0A6G1I6Q2_9PEZI</name>
<feature type="region of interest" description="Disordered" evidence="2">
    <location>
        <begin position="176"/>
        <end position="224"/>
    </location>
</feature>
<evidence type="ECO:0000313" key="4">
    <source>
        <dbReference type="EMBL" id="KAF2403978.1"/>
    </source>
</evidence>
<proteinExistence type="predicted"/>
<dbReference type="AlphaFoldDB" id="A0A6G1I6Q2"/>
<feature type="region of interest" description="Disordered" evidence="2">
    <location>
        <begin position="1023"/>
        <end position="1108"/>
    </location>
</feature>
<reference evidence="4" key="1">
    <citation type="journal article" date="2020" name="Stud. Mycol.">
        <title>101 Dothideomycetes genomes: a test case for predicting lifestyles and emergence of pathogens.</title>
        <authorList>
            <person name="Haridas S."/>
            <person name="Albert R."/>
            <person name="Binder M."/>
            <person name="Bloem J."/>
            <person name="Labutti K."/>
            <person name="Salamov A."/>
            <person name="Andreopoulos B."/>
            <person name="Baker S."/>
            <person name="Barry K."/>
            <person name="Bills G."/>
            <person name="Bluhm B."/>
            <person name="Cannon C."/>
            <person name="Castanera R."/>
            <person name="Culley D."/>
            <person name="Daum C."/>
            <person name="Ezra D."/>
            <person name="Gonzalez J."/>
            <person name="Henrissat B."/>
            <person name="Kuo A."/>
            <person name="Liang C."/>
            <person name="Lipzen A."/>
            <person name="Lutzoni F."/>
            <person name="Magnuson J."/>
            <person name="Mondo S."/>
            <person name="Nolan M."/>
            <person name="Ohm R."/>
            <person name="Pangilinan J."/>
            <person name="Park H.-J."/>
            <person name="Ramirez L."/>
            <person name="Alfaro M."/>
            <person name="Sun H."/>
            <person name="Tritt A."/>
            <person name="Yoshinaga Y."/>
            <person name="Zwiers L.-H."/>
            <person name="Turgeon B."/>
            <person name="Goodwin S."/>
            <person name="Spatafora J."/>
            <person name="Crous P."/>
            <person name="Grigoriev I."/>
        </authorList>
    </citation>
    <scope>NUCLEOTIDE SEQUENCE</scope>
    <source>
        <strain evidence="4">CBS 262.69</strain>
    </source>
</reference>
<feature type="compositionally biased region" description="Low complexity" evidence="2">
    <location>
        <begin position="278"/>
        <end position="291"/>
    </location>
</feature>
<dbReference type="Proteomes" id="UP000799640">
    <property type="component" value="Unassembled WGS sequence"/>
</dbReference>
<feature type="compositionally biased region" description="Basic and acidic residues" evidence="2">
    <location>
        <begin position="1076"/>
        <end position="1088"/>
    </location>
</feature>
<keyword evidence="1" id="KW-0175">Coiled coil</keyword>
<evidence type="ECO:0000259" key="3">
    <source>
        <dbReference type="Pfam" id="PF08457"/>
    </source>
</evidence>
<evidence type="ECO:0000256" key="1">
    <source>
        <dbReference type="SAM" id="Coils"/>
    </source>
</evidence>
<accession>A0A6G1I6Q2</accession>
<feature type="compositionally biased region" description="Low complexity" evidence="2">
    <location>
        <begin position="1052"/>
        <end position="1069"/>
    </location>
</feature>
<dbReference type="OrthoDB" id="5215300at2759"/>